<keyword evidence="6 11" id="KW-0547">Nucleotide-binding</keyword>
<evidence type="ECO:0000256" key="6">
    <source>
        <dbReference type="ARBA" id="ARBA00022741"/>
    </source>
</evidence>
<dbReference type="CDD" id="cd00819">
    <property type="entry name" value="PEPCK_GTP"/>
    <property type="match status" value="1"/>
</dbReference>
<dbReference type="EMBL" id="JAGQHS010000031">
    <property type="protein sequence ID" value="MCA9755751.1"/>
    <property type="molecule type" value="Genomic_DNA"/>
</dbReference>
<evidence type="ECO:0000313" key="15">
    <source>
        <dbReference type="Proteomes" id="UP000739538"/>
    </source>
</evidence>
<name>A0A956SCW0_UNCEI</name>
<dbReference type="InterPro" id="IPR035077">
    <property type="entry name" value="PEP_carboxykinase_GTP_C"/>
</dbReference>
<comment type="subunit">
    <text evidence="3 11">Monomer.</text>
</comment>
<feature type="binding site" evidence="11">
    <location>
        <position position="396"/>
    </location>
    <ligand>
        <name>GTP</name>
        <dbReference type="ChEBI" id="CHEBI:37565"/>
    </ligand>
</feature>
<reference evidence="14" key="2">
    <citation type="journal article" date="2021" name="Microbiome">
        <title>Successional dynamics and alternative stable states in a saline activated sludge microbial community over 9 years.</title>
        <authorList>
            <person name="Wang Y."/>
            <person name="Ye J."/>
            <person name="Ju F."/>
            <person name="Liu L."/>
            <person name="Boyd J.A."/>
            <person name="Deng Y."/>
            <person name="Parks D.H."/>
            <person name="Jiang X."/>
            <person name="Yin X."/>
            <person name="Woodcroft B.J."/>
            <person name="Tyson G.W."/>
            <person name="Hugenholtz P."/>
            <person name="Polz M.F."/>
            <person name="Zhang T."/>
        </authorList>
    </citation>
    <scope>NUCLEOTIDE SEQUENCE</scope>
    <source>
        <strain evidence="14">HKST-UBA02</strain>
    </source>
</reference>
<dbReference type="GO" id="GO:0004613">
    <property type="term" value="F:phosphoenolpyruvate carboxykinase (GTP) activity"/>
    <property type="evidence" value="ECO:0007669"/>
    <property type="project" value="UniProtKB-UniRule"/>
</dbReference>
<evidence type="ECO:0000256" key="4">
    <source>
        <dbReference type="ARBA" id="ARBA00022432"/>
    </source>
</evidence>
<dbReference type="Gene3D" id="2.170.8.10">
    <property type="entry name" value="Phosphoenolpyruvate Carboxykinase, domain 2"/>
    <property type="match status" value="1"/>
</dbReference>
<dbReference type="GO" id="GO:0046327">
    <property type="term" value="P:glycerol biosynthetic process from pyruvate"/>
    <property type="evidence" value="ECO:0007669"/>
    <property type="project" value="TreeGrafter"/>
</dbReference>
<feature type="domain" description="Phosphoenolpyruvate carboxykinase GTP-utilising N-terminal" evidence="13">
    <location>
        <begin position="7"/>
        <end position="216"/>
    </location>
</feature>
<evidence type="ECO:0000256" key="8">
    <source>
        <dbReference type="ARBA" id="ARBA00023134"/>
    </source>
</evidence>
<dbReference type="FunFam" id="3.40.449.10:FF:000005">
    <property type="entry name" value="Phosphoenolpyruvate carboxykinase [GTP]"/>
    <property type="match status" value="1"/>
</dbReference>
<evidence type="ECO:0000256" key="9">
    <source>
        <dbReference type="ARBA" id="ARBA00023211"/>
    </source>
</evidence>
<comment type="catalytic activity">
    <reaction evidence="11">
        <text>oxaloacetate + GTP = phosphoenolpyruvate + GDP + CO2</text>
        <dbReference type="Rhea" id="RHEA:10388"/>
        <dbReference type="ChEBI" id="CHEBI:16452"/>
        <dbReference type="ChEBI" id="CHEBI:16526"/>
        <dbReference type="ChEBI" id="CHEBI:37565"/>
        <dbReference type="ChEBI" id="CHEBI:58189"/>
        <dbReference type="ChEBI" id="CHEBI:58702"/>
        <dbReference type="EC" id="4.1.1.32"/>
    </reaction>
</comment>
<dbReference type="SUPFAM" id="SSF53795">
    <property type="entry name" value="PEP carboxykinase-like"/>
    <property type="match status" value="1"/>
</dbReference>
<evidence type="ECO:0000256" key="10">
    <source>
        <dbReference type="ARBA" id="ARBA00023239"/>
    </source>
</evidence>
<feature type="binding site" evidence="11">
    <location>
        <begin position="247"/>
        <end position="252"/>
    </location>
    <ligand>
        <name>GTP</name>
        <dbReference type="ChEBI" id="CHEBI:37565"/>
    </ligand>
</feature>
<dbReference type="Proteomes" id="UP000739538">
    <property type="component" value="Unassembled WGS sequence"/>
</dbReference>
<evidence type="ECO:0000259" key="12">
    <source>
        <dbReference type="Pfam" id="PF00821"/>
    </source>
</evidence>
<feature type="binding site" evidence="11">
    <location>
        <position position="224"/>
    </location>
    <ligand>
        <name>Mn(2+)</name>
        <dbReference type="ChEBI" id="CHEBI:29035"/>
    </ligand>
</feature>
<dbReference type="GO" id="GO:0033993">
    <property type="term" value="P:response to lipid"/>
    <property type="evidence" value="ECO:0007669"/>
    <property type="project" value="TreeGrafter"/>
</dbReference>
<dbReference type="Pfam" id="PF17297">
    <property type="entry name" value="PEPCK_N"/>
    <property type="match status" value="1"/>
</dbReference>
<dbReference type="Gene3D" id="3.40.449.10">
    <property type="entry name" value="Phosphoenolpyruvate Carboxykinase, domain 1"/>
    <property type="match status" value="1"/>
</dbReference>
<feature type="binding site" evidence="11">
    <location>
        <position position="365"/>
    </location>
    <ligand>
        <name>GTP</name>
        <dbReference type="ChEBI" id="CHEBI:37565"/>
    </ligand>
</feature>
<keyword evidence="5 11" id="KW-0479">Metal-binding</keyword>
<evidence type="ECO:0000256" key="5">
    <source>
        <dbReference type="ARBA" id="ARBA00022723"/>
    </source>
</evidence>
<reference evidence="14" key="1">
    <citation type="submission" date="2020-04" db="EMBL/GenBank/DDBJ databases">
        <authorList>
            <person name="Zhang T."/>
        </authorList>
    </citation>
    <scope>NUCLEOTIDE SEQUENCE</scope>
    <source>
        <strain evidence="14">HKST-UBA02</strain>
    </source>
</reference>
<keyword evidence="10 11" id="KW-0456">Lyase</keyword>
<comment type="caution">
    <text evidence="14">The sequence shown here is derived from an EMBL/GenBank/DDBJ whole genome shotgun (WGS) entry which is preliminary data.</text>
</comment>
<keyword evidence="7 11" id="KW-0210">Decarboxylase</keyword>
<dbReference type="InterPro" id="IPR018091">
    <property type="entry name" value="PEP_carboxykin_GTP_CS"/>
</dbReference>
<comment type="cofactor">
    <cofactor evidence="11">
        <name>Mn(2+)</name>
        <dbReference type="ChEBI" id="CHEBI:29035"/>
    </cofactor>
    <text evidence="11">Binds 1 Mn(2+) ion per subunit.</text>
</comment>
<gene>
    <name evidence="11" type="primary">pckG</name>
    <name evidence="14" type="ORF">KDA27_08120</name>
</gene>
<dbReference type="GO" id="GO:0006094">
    <property type="term" value="P:gluconeogenesis"/>
    <property type="evidence" value="ECO:0007669"/>
    <property type="project" value="UniProtKB-UniRule"/>
</dbReference>
<dbReference type="AlphaFoldDB" id="A0A956SCW0"/>
<dbReference type="InterPro" id="IPR008209">
    <property type="entry name" value="PEP_carboxykinase_GTP"/>
</dbReference>
<keyword evidence="11" id="KW-0963">Cytoplasm</keyword>
<feature type="binding site" evidence="11">
    <location>
        <position position="246"/>
    </location>
    <ligand>
        <name>substrate</name>
    </ligand>
</feature>
<evidence type="ECO:0000259" key="13">
    <source>
        <dbReference type="Pfam" id="PF17297"/>
    </source>
</evidence>
<evidence type="ECO:0000256" key="3">
    <source>
        <dbReference type="ARBA" id="ARBA00011245"/>
    </source>
</evidence>
<dbReference type="InterPro" id="IPR035078">
    <property type="entry name" value="PEP_carboxykinase_GTP_N"/>
</dbReference>
<evidence type="ECO:0000256" key="2">
    <source>
        <dbReference type="ARBA" id="ARBA00005796"/>
    </source>
</evidence>
<feature type="binding site" evidence="11">
    <location>
        <position position="273"/>
    </location>
    <ligand>
        <name>Mn(2+)</name>
        <dbReference type="ChEBI" id="CHEBI:29035"/>
    </ligand>
</feature>
<evidence type="ECO:0000256" key="1">
    <source>
        <dbReference type="ARBA" id="ARBA00004742"/>
    </source>
</evidence>
<comment type="similarity">
    <text evidence="2 11">Belongs to the phosphoenolpyruvate carboxykinase [GTP] family.</text>
</comment>
<dbReference type="GO" id="GO:0019543">
    <property type="term" value="P:propionate catabolic process"/>
    <property type="evidence" value="ECO:0007669"/>
    <property type="project" value="TreeGrafter"/>
</dbReference>
<dbReference type="PIRSF" id="PIRSF001348">
    <property type="entry name" value="PEP_carboxykinase_GTP"/>
    <property type="match status" value="1"/>
</dbReference>
<dbReference type="GO" id="GO:0042594">
    <property type="term" value="P:response to starvation"/>
    <property type="evidence" value="ECO:0007669"/>
    <property type="project" value="TreeGrafter"/>
</dbReference>
<feature type="binding site" evidence="11">
    <location>
        <begin position="195"/>
        <end position="197"/>
    </location>
    <ligand>
        <name>substrate</name>
    </ligand>
</feature>
<evidence type="ECO:0000313" key="14">
    <source>
        <dbReference type="EMBL" id="MCA9755751.1"/>
    </source>
</evidence>
<dbReference type="NCBIfam" id="NF003253">
    <property type="entry name" value="PRK04210.1"/>
    <property type="match status" value="1"/>
</dbReference>
<dbReference type="Pfam" id="PF00821">
    <property type="entry name" value="PEPCK_GTP"/>
    <property type="match status" value="1"/>
</dbReference>
<dbReference type="InterPro" id="IPR008210">
    <property type="entry name" value="PEP_carboxykinase_N"/>
</dbReference>
<dbReference type="PROSITE" id="PS00505">
    <property type="entry name" value="PEPCK_GTP"/>
    <property type="match status" value="1"/>
</dbReference>
<dbReference type="EC" id="4.1.1.32" evidence="11"/>
<dbReference type="GO" id="GO:0005525">
    <property type="term" value="F:GTP binding"/>
    <property type="evidence" value="ECO:0007669"/>
    <property type="project" value="UniProtKB-UniRule"/>
</dbReference>
<feature type="domain" description="Phosphoenolpyruvate carboxykinase C-terminal P-loop" evidence="12">
    <location>
        <begin position="220"/>
        <end position="577"/>
    </location>
</feature>
<feature type="binding site" evidence="11">
    <location>
        <begin position="489"/>
        <end position="492"/>
    </location>
    <ligand>
        <name>GTP</name>
        <dbReference type="ChEBI" id="CHEBI:37565"/>
    </ligand>
</feature>
<organism evidence="14 15">
    <name type="scientific">Eiseniibacteriota bacterium</name>
    <dbReference type="NCBI Taxonomy" id="2212470"/>
    <lineage>
        <taxon>Bacteria</taxon>
        <taxon>Candidatus Eiseniibacteriota</taxon>
    </lineage>
</organism>
<evidence type="ECO:0000256" key="7">
    <source>
        <dbReference type="ARBA" id="ARBA00022793"/>
    </source>
</evidence>
<accession>A0A956SCW0</accession>
<evidence type="ECO:0000256" key="11">
    <source>
        <dbReference type="HAMAP-Rule" id="MF_00452"/>
    </source>
</evidence>
<feature type="binding site" evidence="11">
    <location>
        <position position="67"/>
    </location>
    <ligand>
        <name>substrate</name>
    </ligand>
</feature>
<keyword evidence="9 11" id="KW-0464">Manganese</keyword>
<sequence length="581" mass="64263">MNQDLKQWVDSCAAHCQPDRVVWLDGSEEEIQRVYEDSVADGTFVKMNEETYPNCWYHRSDPSDVARVEHLTFICSEKEDDAGPTNNWMAPGDAKKKVWPLFEGAMKGRTMYVIPYVMGPLGSPISKVGVEITDSKYVVANMRIMTRMGKAALDQLGDSTDYCKGLHSLGDLSPDRRFILHFPEDREIWSVGSGYGGNALLGKKCYALRIASVMARDQGWLAEHMLIVGIENPAGETRYVAAAFPSACGKTNLAMLVPPASMPGWKVWTVGDDIAWMKFGPDGQLYAINPENGFFGVAPGTSTKTNPNAFKTVQKNSLFTNVGFTDDGEPWWEGMGTEPPANMTTWKGAPYDPKGSEKAAHPNSRFTGPASQCPCISPEWENPKGVPISAILFGGRRASTNPLVFESFGWDHGVFVGAAVGSETTAAAIGKVGVVRRDPMAMLPFCGYNMADYWKHWIETGKKSDKMPRIFHVNWFRQDADGNYMWPGFGENLRVLAWVLDRCSGKGEAVETPIGHVPTPGAIDTSGLDVDPKTMDQLLSVKKDEWKAELDDQAEFFTKFGDRLPSELQDQLNQARSRFGF</sequence>
<dbReference type="GO" id="GO:0071333">
    <property type="term" value="P:cellular response to glucose stimulus"/>
    <property type="evidence" value="ECO:0007669"/>
    <property type="project" value="TreeGrafter"/>
</dbReference>
<feature type="active site" evidence="11">
    <location>
        <position position="248"/>
    </location>
</feature>
<feature type="binding site" evidence="11">
    <location>
        <position position="204"/>
    </location>
    <ligand>
        <name>Mn(2+)</name>
        <dbReference type="ChEBI" id="CHEBI:29035"/>
    </ligand>
</feature>
<dbReference type="PANTHER" id="PTHR11561">
    <property type="entry name" value="PHOSPHOENOLPYRUVATE CARBOXYKINASE"/>
    <property type="match status" value="1"/>
</dbReference>
<dbReference type="GO" id="GO:0005829">
    <property type="term" value="C:cytosol"/>
    <property type="evidence" value="ECO:0007669"/>
    <property type="project" value="TreeGrafter"/>
</dbReference>
<dbReference type="SUPFAM" id="SSF68923">
    <property type="entry name" value="PEP carboxykinase N-terminal domain"/>
    <property type="match status" value="1"/>
</dbReference>
<dbReference type="InterPro" id="IPR013035">
    <property type="entry name" value="PEP_carboxykinase_C"/>
</dbReference>
<proteinExistence type="inferred from homology"/>
<dbReference type="GO" id="GO:0030145">
    <property type="term" value="F:manganese ion binding"/>
    <property type="evidence" value="ECO:0007669"/>
    <property type="project" value="UniProtKB-UniRule"/>
</dbReference>
<dbReference type="PANTHER" id="PTHR11561:SF0">
    <property type="entry name" value="PHOSPHOENOLPYRUVATE CARBOXYKINASE [GTP]-RELATED"/>
    <property type="match status" value="1"/>
</dbReference>
<dbReference type="GO" id="GO:0006107">
    <property type="term" value="P:oxaloacetate metabolic process"/>
    <property type="evidence" value="ECO:0007669"/>
    <property type="project" value="TreeGrafter"/>
</dbReference>
<comment type="pathway">
    <text evidence="1 11">Carbohydrate biosynthesis; gluconeogenesis.</text>
</comment>
<protein>
    <recommendedName>
        <fullName evidence="11">Phosphoenolpyruvate carboxykinase [GTP]</fullName>
        <shortName evidence="11">PEP carboxykinase</shortName>
        <shortName evidence="11">PEPCK</shortName>
        <ecNumber evidence="11">4.1.1.32</ecNumber>
    </recommendedName>
    <alternativeName>
        <fullName evidence="11">GTP-dependent phosphoenolpyruvate carboxykinase</fullName>
        <shortName evidence="11">GTP-PEPCK</shortName>
    </alternativeName>
</protein>
<comment type="function">
    <text evidence="11">Catalyzes the conversion of oxaloacetate (OAA) to phosphoenolpyruvate (PEP), the rate-limiting step in the metabolic pathway that produces glucose from lactate and other precursors derived from the citric acid cycle.</text>
</comment>
<comment type="subcellular location">
    <subcellularLocation>
        <location evidence="11">Cytoplasm</location>
    </subcellularLocation>
</comment>
<dbReference type="HAMAP" id="MF_00452">
    <property type="entry name" value="PEPCK_GTP"/>
    <property type="match status" value="1"/>
</dbReference>
<keyword evidence="4 11" id="KW-0312">Gluconeogenesis</keyword>
<feature type="binding site" evidence="11">
    <location>
        <begin position="363"/>
        <end position="365"/>
    </location>
    <ligand>
        <name>substrate</name>
    </ligand>
</feature>
<keyword evidence="8 11" id="KW-0342">GTP-binding</keyword>
<dbReference type="Gene3D" id="3.90.228.20">
    <property type="match status" value="1"/>
</dbReference>